<dbReference type="PANTHER" id="PTHR10285">
    <property type="entry name" value="URIDINE KINASE"/>
    <property type="match status" value="1"/>
</dbReference>
<dbReference type="InterPro" id="IPR006083">
    <property type="entry name" value="PRK/URK"/>
</dbReference>
<evidence type="ECO:0000313" key="2">
    <source>
        <dbReference type="Proteomes" id="UP000192223"/>
    </source>
</evidence>
<dbReference type="GO" id="GO:0016301">
    <property type="term" value="F:kinase activity"/>
    <property type="evidence" value="ECO:0007669"/>
    <property type="project" value="UniProtKB-KW"/>
</dbReference>
<feature type="domain" description="Phosphoribulokinase/uridine kinase" evidence="1">
    <location>
        <begin position="7"/>
        <end position="156"/>
    </location>
</feature>
<reference evidence="3 4" key="1">
    <citation type="submission" date="2025-04" db="UniProtKB">
        <authorList>
            <consortium name="RefSeq"/>
        </authorList>
    </citation>
    <scope>IDENTIFICATION</scope>
    <source>
        <tissue evidence="3 4">Entire body</tissue>
    </source>
</reference>
<dbReference type="GO" id="GO:0005524">
    <property type="term" value="F:ATP binding"/>
    <property type="evidence" value="ECO:0007669"/>
    <property type="project" value="InterPro"/>
</dbReference>
<keyword evidence="3 4" id="KW-0418">Kinase</keyword>
<evidence type="ECO:0000259" key="1">
    <source>
        <dbReference type="Pfam" id="PF00485"/>
    </source>
</evidence>
<proteinExistence type="predicted"/>
<protein>
    <submittedName>
        <fullName evidence="3 4">Nicotinamide riboside kinase 1</fullName>
    </submittedName>
</protein>
<dbReference type="Proteomes" id="UP000192223">
    <property type="component" value="Unplaced"/>
</dbReference>
<gene>
    <name evidence="3 4" type="primary">LOC108744650</name>
</gene>
<name>A0A1W4XJ61_AGRPL</name>
<keyword evidence="3 4" id="KW-0808">Transferase</keyword>
<dbReference type="RefSeq" id="XP_025830487.1">
    <property type="nucleotide sequence ID" value="XM_025974702.1"/>
</dbReference>
<dbReference type="Gene3D" id="3.40.50.300">
    <property type="entry name" value="P-loop containing nucleotide triphosphate hydrolases"/>
    <property type="match status" value="1"/>
</dbReference>
<organism evidence="2 3">
    <name type="scientific">Agrilus planipennis</name>
    <name type="common">Emerald ash borer</name>
    <name type="synonym">Agrilus marcopoli</name>
    <dbReference type="NCBI Taxonomy" id="224129"/>
    <lineage>
        <taxon>Eukaryota</taxon>
        <taxon>Metazoa</taxon>
        <taxon>Ecdysozoa</taxon>
        <taxon>Arthropoda</taxon>
        <taxon>Hexapoda</taxon>
        <taxon>Insecta</taxon>
        <taxon>Pterygota</taxon>
        <taxon>Neoptera</taxon>
        <taxon>Endopterygota</taxon>
        <taxon>Coleoptera</taxon>
        <taxon>Polyphaga</taxon>
        <taxon>Elateriformia</taxon>
        <taxon>Buprestoidea</taxon>
        <taxon>Buprestidae</taxon>
        <taxon>Agrilinae</taxon>
        <taxon>Agrilus</taxon>
    </lineage>
</organism>
<keyword evidence="2" id="KW-1185">Reference proteome</keyword>
<dbReference type="OrthoDB" id="10041966at2759"/>
<dbReference type="KEGG" id="apln:108744650"/>
<dbReference type="RefSeq" id="XP_018336019.1">
    <property type="nucleotide sequence ID" value="XM_018480517.1"/>
</dbReference>
<sequence>MCEKWLIIGISGTTCGGKTTLANNLHDKFPIHSKVISQDDYFFEADDPRLEDIPDLKHKNFDSLGSLDMEKMLKDINIMVQKRKGDFILNKFNGETTLSSKHIVETIREKLTSNNISILIIEGFCIFNYRPVADLCDLKYYISLTKDECYSRRMKRSYIPPDVPGYFEKYVWPQHLQQKKDVEENIPNVTWFDEHSENKLDKIMSDILNVIQI</sequence>
<dbReference type="AlphaFoldDB" id="A0A1W4XJ61"/>
<evidence type="ECO:0000313" key="4">
    <source>
        <dbReference type="RefSeq" id="XP_025830487.1"/>
    </source>
</evidence>
<dbReference type="PRINTS" id="PR00988">
    <property type="entry name" value="URIDINKINASE"/>
</dbReference>
<dbReference type="InterPro" id="IPR027417">
    <property type="entry name" value="P-loop_NTPase"/>
</dbReference>
<accession>A0A1W4XJ61</accession>
<evidence type="ECO:0000313" key="3">
    <source>
        <dbReference type="RefSeq" id="XP_018336019.1"/>
    </source>
</evidence>
<dbReference type="GeneID" id="108744650"/>
<dbReference type="STRING" id="224129.A0A1W4XJ61"/>
<dbReference type="Pfam" id="PF00485">
    <property type="entry name" value="PRK"/>
    <property type="match status" value="1"/>
</dbReference>
<dbReference type="SUPFAM" id="SSF52540">
    <property type="entry name" value="P-loop containing nucleoside triphosphate hydrolases"/>
    <property type="match status" value="1"/>
</dbReference>